<dbReference type="CDD" id="cd00041">
    <property type="entry name" value="CUB"/>
    <property type="match status" value="1"/>
</dbReference>
<keyword evidence="2" id="KW-1015">Disulfide bond</keyword>
<evidence type="ECO:0000259" key="4">
    <source>
        <dbReference type="PROSITE" id="PS01180"/>
    </source>
</evidence>
<dbReference type="Pfam" id="PF00431">
    <property type="entry name" value="CUB"/>
    <property type="match status" value="1"/>
</dbReference>
<evidence type="ECO:0000313" key="6">
    <source>
        <dbReference type="Proteomes" id="UP000230423"/>
    </source>
</evidence>
<dbReference type="Gene3D" id="2.60.120.290">
    <property type="entry name" value="Spermadhesin, CUB domain"/>
    <property type="match status" value="1"/>
</dbReference>
<reference evidence="5 6" key="1">
    <citation type="submission" date="2015-09" db="EMBL/GenBank/DDBJ databases">
        <title>Draft genome of the parasitic nematode Teladorsagia circumcincta isolate WARC Sus (inbred).</title>
        <authorList>
            <person name="Mitreva M."/>
        </authorList>
    </citation>
    <scope>NUCLEOTIDE SEQUENCE [LARGE SCALE GENOMIC DNA]</scope>
    <source>
        <strain evidence="5 6">S</strain>
    </source>
</reference>
<name>A0A2G9UHR3_TELCI</name>
<gene>
    <name evidence="5" type="ORF">TELCIR_08378</name>
</gene>
<dbReference type="AlphaFoldDB" id="A0A2G9UHR3"/>
<dbReference type="Proteomes" id="UP000230423">
    <property type="component" value="Unassembled WGS sequence"/>
</dbReference>
<dbReference type="InterPro" id="IPR035914">
    <property type="entry name" value="Sperma_CUB_dom_sf"/>
</dbReference>
<accession>A0A2G9UHR3</accession>
<dbReference type="SUPFAM" id="SSF49854">
    <property type="entry name" value="Spermadhesin, CUB domain"/>
    <property type="match status" value="1"/>
</dbReference>
<dbReference type="InterPro" id="IPR000859">
    <property type="entry name" value="CUB_dom"/>
</dbReference>
<feature type="domain" description="CUB" evidence="4">
    <location>
        <begin position="15"/>
        <end position="127"/>
    </location>
</feature>
<evidence type="ECO:0000256" key="3">
    <source>
        <dbReference type="PROSITE-ProRule" id="PRU00059"/>
    </source>
</evidence>
<dbReference type="OrthoDB" id="5808499at2759"/>
<evidence type="ECO:0000313" key="5">
    <source>
        <dbReference type="EMBL" id="PIO69789.1"/>
    </source>
</evidence>
<organism evidence="5 6">
    <name type="scientific">Teladorsagia circumcincta</name>
    <name type="common">Brown stomach worm</name>
    <name type="synonym">Ostertagia circumcincta</name>
    <dbReference type="NCBI Taxonomy" id="45464"/>
    <lineage>
        <taxon>Eukaryota</taxon>
        <taxon>Metazoa</taxon>
        <taxon>Ecdysozoa</taxon>
        <taxon>Nematoda</taxon>
        <taxon>Chromadorea</taxon>
        <taxon>Rhabditida</taxon>
        <taxon>Rhabditina</taxon>
        <taxon>Rhabditomorpha</taxon>
        <taxon>Strongyloidea</taxon>
        <taxon>Trichostrongylidae</taxon>
        <taxon>Teladorsagia</taxon>
    </lineage>
</organism>
<keyword evidence="6" id="KW-1185">Reference proteome</keyword>
<comment type="caution">
    <text evidence="3">Lacks conserved residue(s) required for the propagation of feature annotation.</text>
</comment>
<proteinExistence type="predicted"/>
<evidence type="ECO:0000256" key="1">
    <source>
        <dbReference type="ARBA" id="ARBA00022737"/>
    </source>
</evidence>
<dbReference type="EMBL" id="KZ346517">
    <property type="protein sequence ID" value="PIO69789.1"/>
    <property type="molecule type" value="Genomic_DNA"/>
</dbReference>
<protein>
    <submittedName>
        <fullName evidence="5">CUB domain protein</fullName>
    </submittedName>
</protein>
<dbReference type="SMART" id="SM00042">
    <property type="entry name" value="CUB"/>
    <property type="match status" value="1"/>
</dbReference>
<evidence type="ECO:0000256" key="2">
    <source>
        <dbReference type="ARBA" id="ARBA00023157"/>
    </source>
</evidence>
<keyword evidence="1" id="KW-0677">Repeat</keyword>
<sequence>MISIQRFRRGNIFRCNDGDFGGRNIRSGTINSPGYPTQYYNNLDCYYQIEGPVDTYITITFTTVMMESFYDYIEIFDGENTTKVIGEIDTWMPIKNTFESTTNHMLVYFHTDAITTDVGWSAQWNVKSVPYLSFSHLMRAIIHGYC</sequence>
<dbReference type="PROSITE" id="PS01180">
    <property type="entry name" value="CUB"/>
    <property type="match status" value="1"/>
</dbReference>
<dbReference type="PANTHER" id="PTHR24251">
    <property type="entry name" value="OVOCHYMASE-RELATED"/>
    <property type="match status" value="1"/>
</dbReference>